<evidence type="ECO:0000256" key="4">
    <source>
        <dbReference type="ARBA" id="ARBA00022729"/>
    </source>
</evidence>
<keyword evidence="4" id="KW-0732">Signal</keyword>
<keyword evidence="6" id="KW-0564">Palmitate</keyword>
<dbReference type="Proteomes" id="UP000467637">
    <property type="component" value="Unassembled WGS sequence"/>
</dbReference>
<keyword evidence="11" id="KW-1185">Reference proteome</keyword>
<comment type="caution">
    <text evidence="10">The sequence shown here is derived from an EMBL/GenBank/DDBJ whole genome shotgun (WGS) entry which is preliminary data.</text>
</comment>
<keyword evidence="5" id="KW-0472">Membrane</keyword>
<name>A0ABW9UAJ2_9BACL</name>
<evidence type="ECO:0000256" key="7">
    <source>
        <dbReference type="ARBA" id="ARBA00023288"/>
    </source>
</evidence>
<evidence type="ECO:0000256" key="1">
    <source>
        <dbReference type="ARBA" id="ARBA00004635"/>
    </source>
</evidence>
<feature type="domain" description="Spore germination protein N-terminal" evidence="9">
    <location>
        <begin position="24"/>
        <end position="194"/>
    </location>
</feature>
<evidence type="ECO:0000256" key="6">
    <source>
        <dbReference type="ARBA" id="ARBA00023139"/>
    </source>
</evidence>
<dbReference type="PANTHER" id="PTHR35789">
    <property type="entry name" value="SPORE GERMINATION PROTEIN B3"/>
    <property type="match status" value="1"/>
</dbReference>
<evidence type="ECO:0000313" key="11">
    <source>
        <dbReference type="Proteomes" id="UP000467637"/>
    </source>
</evidence>
<keyword evidence="7" id="KW-0449">Lipoprotein</keyword>
<evidence type="ECO:0000256" key="2">
    <source>
        <dbReference type="ARBA" id="ARBA00007886"/>
    </source>
</evidence>
<accession>A0ABW9UAJ2</accession>
<dbReference type="InterPro" id="IPR038501">
    <property type="entry name" value="Spore_GerAC_C_sf"/>
</dbReference>
<dbReference type="EMBL" id="WSEM01000016">
    <property type="protein sequence ID" value="MVQ36290.1"/>
    <property type="molecule type" value="Genomic_DNA"/>
</dbReference>
<evidence type="ECO:0000259" key="9">
    <source>
        <dbReference type="Pfam" id="PF25198"/>
    </source>
</evidence>
<proteinExistence type="inferred from homology"/>
<dbReference type="NCBIfam" id="TIGR02887">
    <property type="entry name" value="spore_ger_x_C"/>
    <property type="match status" value="1"/>
</dbReference>
<comment type="similarity">
    <text evidence="2">Belongs to the GerABKC lipoprotein family.</text>
</comment>
<comment type="subcellular location">
    <subcellularLocation>
        <location evidence="1">Membrane</location>
        <topology evidence="1">Lipid-anchor</topology>
    </subcellularLocation>
</comment>
<feature type="domain" description="Spore germination GerAC-like C-terminal" evidence="8">
    <location>
        <begin position="212"/>
        <end position="377"/>
    </location>
</feature>
<dbReference type="Pfam" id="PF25198">
    <property type="entry name" value="Spore_GerAC_N"/>
    <property type="match status" value="1"/>
</dbReference>
<evidence type="ECO:0000256" key="3">
    <source>
        <dbReference type="ARBA" id="ARBA00022544"/>
    </source>
</evidence>
<dbReference type="Pfam" id="PF05504">
    <property type="entry name" value="Spore_GerAC"/>
    <property type="match status" value="1"/>
</dbReference>
<evidence type="ECO:0000313" key="10">
    <source>
        <dbReference type="EMBL" id="MVQ36290.1"/>
    </source>
</evidence>
<evidence type="ECO:0000259" key="8">
    <source>
        <dbReference type="Pfam" id="PF05504"/>
    </source>
</evidence>
<dbReference type="InterPro" id="IPR057336">
    <property type="entry name" value="GerAC_N"/>
</dbReference>
<gene>
    <name evidence="10" type="ORF">GON05_16900</name>
</gene>
<organism evidence="10 11">
    <name type="scientific">Paenibacillus anseongense</name>
    <dbReference type="NCBI Taxonomy" id="2682845"/>
    <lineage>
        <taxon>Bacteria</taxon>
        <taxon>Bacillati</taxon>
        <taxon>Bacillota</taxon>
        <taxon>Bacilli</taxon>
        <taxon>Bacillales</taxon>
        <taxon>Paenibacillaceae</taxon>
        <taxon>Paenibacillus</taxon>
    </lineage>
</organism>
<keyword evidence="3" id="KW-0309">Germination</keyword>
<evidence type="ECO:0000256" key="5">
    <source>
        <dbReference type="ARBA" id="ARBA00023136"/>
    </source>
</evidence>
<protein>
    <submittedName>
        <fullName evidence="10">Ger(X)C family spore germination protein</fullName>
    </submittedName>
</protein>
<reference evidence="10 11" key="1">
    <citation type="submission" date="2019-12" db="EMBL/GenBank/DDBJ databases">
        <authorList>
            <person name="Huq M.A."/>
        </authorList>
    </citation>
    <scope>NUCLEOTIDE SEQUENCE [LARGE SCALE GENOMIC DNA]</scope>
    <source>
        <strain evidence="10 11">MAH-34</strain>
    </source>
</reference>
<dbReference type="InterPro" id="IPR046953">
    <property type="entry name" value="Spore_GerAC-like_C"/>
</dbReference>
<dbReference type="Gene3D" id="3.30.300.210">
    <property type="entry name" value="Nutrient germinant receptor protein C, domain 3"/>
    <property type="match status" value="1"/>
</dbReference>
<dbReference type="InterPro" id="IPR008844">
    <property type="entry name" value="Spore_GerAC-like"/>
</dbReference>
<dbReference type="PANTHER" id="PTHR35789:SF1">
    <property type="entry name" value="SPORE GERMINATION PROTEIN B3"/>
    <property type="match status" value="1"/>
</dbReference>
<dbReference type="RefSeq" id="WP_181646111.1">
    <property type="nucleotide sequence ID" value="NZ_WSEM01000016.1"/>
</dbReference>
<sequence length="395" mass="44775">MVRRMIITFLVMSLSFIQSGCWSSIEINQRSFARFMFIDKADLGVELTLGFPLPNRMVASKAGGDNGSPPFTYVTKSGENISEAYNQILADLPRRVTFGQMRNIFISKQLATEVGLEPFIDFLSRQPGLHLNVNLFVVDGNSKEVGSIPMVFESFLTDILLLYTKEKIVHSVTIKNMLISIYRKGDFTLPILTIGKSGVDFEKKRAQWMGTSGMAIFRNAKMVGTFDIKETKGARWLFDDVYHAQYSVISPTDGKLVTLILRSSNTKIVPNISDTQIQLNIKCRSEASVMSSESSIDLTSSRELKSLEQSFETMLEGIITKTITKSKAMKTDVFQFGQIIKWRFPNEWNSLEGNWRDMYASKLVINPQVDISIKRIGAVQKPEWNRFLHQDEEPQ</sequence>